<gene>
    <name evidence="7" type="ORF">EAH81_17850</name>
</gene>
<keyword evidence="5 6" id="KW-0472">Membrane</keyword>
<feature type="transmembrane region" description="Helical" evidence="6">
    <location>
        <begin position="84"/>
        <end position="101"/>
    </location>
</feature>
<comment type="caution">
    <text evidence="7">The sequence shown here is derived from an EMBL/GenBank/DDBJ whole genome shotgun (WGS) entry which is preliminary data.</text>
</comment>
<evidence type="ECO:0000256" key="6">
    <source>
        <dbReference type="SAM" id="Phobius"/>
    </source>
</evidence>
<feature type="transmembrane region" description="Helical" evidence="6">
    <location>
        <begin position="343"/>
        <end position="360"/>
    </location>
</feature>
<evidence type="ECO:0000256" key="5">
    <source>
        <dbReference type="ARBA" id="ARBA00023136"/>
    </source>
</evidence>
<protein>
    <submittedName>
        <fullName evidence="7">MFS transporter</fullName>
    </submittedName>
</protein>
<feature type="transmembrane region" description="Helical" evidence="6">
    <location>
        <begin position="400"/>
        <end position="425"/>
    </location>
</feature>
<evidence type="ECO:0000256" key="2">
    <source>
        <dbReference type="ARBA" id="ARBA00022448"/>
    </source>
</evidence>
<proteinExistence type="predicted"/>
<feature type="transmembrane region" description="Helical" evidence="6">
    <location>
        <begin position="372"/>
        <end position="393"/>
    </location>
</feature>
<feature type="transmembrane region" description="Helical" evidence="6">
    <location>
        <begin position="107"/>
        <end position="133"/>
    </location>
</feature>
<dbReference type="Pfam" id="PF07690">
    <property type="entry name" value="MFS_1"/>
    <property type="match status" value="1"/>
</dbReference>
<name>A0A502EMS6_9FLAO</name>
<sequence length="541" mass="61226">MKTHPFLNNTAIKYKGLTLVLLIVILFTSLAQFASFALIQQHLISYYGVEPEDISMSLMVMYAGIISFLPIQFRLLRYFTMRKYLITTLFLGILINIGSFATHDIVIFIVLRFFQGIVVGTIVGSMLIVIFSIQPGEKGSLVGSSILFVIILTTAAIIGILSSWVTVNMNWNFTYYGLISLQILALLICYLIFQPKRQQRPYPLYQMDWAGGLFFANFSISLAYVMIYGPKQYWFSSPSILKTSIFCFVMLVFFIYRQATLKRPLIDLRVFKYGKFILGLFLLILFYGIKDTINLIYGYAGGILGWSSADVVELGLYNSAGVIIAIWFSVKMILKNKLNVPKLILAGFSLMVFYNLWMYWSLTPNLSFVDLALPVFIQGLASGFIFLPVMIFTMSAVPKFTGFTAIIICAYARFIATLNSISGFYTLQLNYNNEYREGFLGHLTVEDPNFIQSSLNNQNLFLSKGYTIDQANVLSNIMINKAAGIQGQLLTNRTIFMIGSLLLCFAMLLFVGFIIGSKIRTLRNQKSNLRYNTVLLINESE</sequence>
<evidence type="ECO:0000256" key="1">
    <source>
        <dbReference type="ARBA" id="ARBA00004141"/>
    </source>
</evidence>
<dbReference type="Proteomes" id="UP000319700">
    <property type="component" value="Unassembled WGS sequence"/>
</dbReference>
<accession>A0A502EMS6</accession>
<keyword evidence="4 6" id="KW-1133">Transmembrane helix</keyword>
<feature type="transmembrane region" description="Helical" evidence="6">
    <location>
        <begin position="233"/>
        <end position="256"/>
    </location>
</feature>
<feature type="transmembrane region" description="Helical" evidence="6">
    <location>
        <begin position="205"/>
        <end position="227"/>
    </location>
</feature>
<evidence type="ECO:0000313" key="8">
    <source>
        <dbReference type="Proteomes" id="UP000319700"/>
    </source>
</evidence>
<dbReference type="SUPFAM" id="SSF103473">
    <property type="entry name" value="MFS general substrate transporter"/>
    <property type="match status" value="1"/>
</dbReference>
<reference evidence="7 8" key="1">
    <citation type="journal article" date="2019" name="Environ. Microbiol.">
        <title>Species interactions and distinct microbial communities in high Arctic permafrost affected cryosols are associated with the CH4 and CO2 gas fluxes.</title>
        <authorList>
            <person name="Altshuler I."/>
            <person name="Hamel J."/>
            <person name="Turney S."/>
            <person name="Magnuson E."/>
            <person name="Levesque R."/>
            <person name="Greer C."/>
            <person name="Whyte L.G."/>
        </authorList>
    </citation>
    <scope>NUCLEOTIDE SEQUENCE [LARGE SCALE GENOMIC DNA]</scope>
    <source>
        <strain evidence="7 8">42</strain>
    </source>
</reference>
<feature type="transmembrane region" description="Helical" evidence="6">
    <location>
        <begin position="145"/>
        <end position="167"/>
    </location>
</feature>
<evidence type="ECO:0000256" key="4">
    <source>
        <dbReference type="ARBA" id="ARBA00022989"/>
    </source>
</evidence>
<dbReference type="PANTHER" id="PTHR42718:SF9">
    <property type="entry name" value="MAJOR FACILITATOR SUPERFAMILY MULTIDRUG TRANSPORTER MFSC"/>
    <property type="match status" value="1"/>
</dbReference>
<feature type="transmembrane region" description="Helical" evidence="6">
    <location>
        <begin position="12"/>
        <end position="34"/>
    </location>
</feature>
<dbReference type="OrthoDB" id="1404010at2"/>
<feature type="transmembrane region" description="Helical" evidence="6">
    <location>
        <begin position="495"/>
        <end position="516"/>
    </location>
</feature>
<dbReference type="InterPro" id="IPR036259">
    <property type="entry name" value="MFS_trans_sf"/>
</dbReference>
<dbReference type="Gene3D" id="1.20.1250.20">
    <property type="entry name" value="MFS general substrate transporter like domains"/>
    <property type="match status" value="1"/>
</dbReference>
<dbReference type="RefSeq" id="WP_140509514.1">
    <property type="nucleotide sequence ID" value="NZ_RCZH01000012.1"/>
</dbReference>
<dbReference type="GO" id="GO:0016020">
    <property type="term" value="C:membrane"/>
    <property type="evidence" value="ECO:0007669"/>
    <property type="project" value="UniProtKB-SubCell"/>
</dbReference>
<feature type="transmembrane region" description="Helical" evidence="6">
    <location>
        <begin position="316"/>
        <end position="334"/>
    </location>
</feature>
<organism evidence="7 8">
    <name type="scientific">Flavobacterium pectinovorum</name>
    <dbReference type="NCBI Taxonomy" id="29533"/>
    <lineage>
        <taxon>Bacteria</taxon>
        <taxon>Pseudomonadati</taxon>
        <taxon>Bacteroidota</taxon>
        <taxon>Flavobacteriia</taxon>
        <taxon>Flavobacteriales</taxon>
        <taxon>Flavobacteriaceae</taxon>
        <taxon>Flavobacterium</taxon>
    </lineage>
</organism>
<evidence type="ECO:0000313" key="7">
    <source>
        <dbReference type="EMBL" id="TPG37796.1"/>
    </source>
</evidence>
<comment type="subcellular location">
    <subcellularLocation>
        <location evidence="1">Membrane</location>
        <topology evidence="1">Multi-pass membrane protein</topology>
    </subcellularLocation>
</comment>
<feature type="transmembrane region" description="Helical" evidence="6">
    <location>
        <begin position="54"/>
        <end position="72"/>
    </location>
</feature>
<dbReference type="AlphaFoldDB" id="A0A502EMS6"/>
<evidence type="ECO:0000256" key="3">
    <source>
        <dbReference type="ARBA" id="ARBA00022692"/>
    </source>
</evidence>
<feature type="transmembrane region" description="Helical" evidence="6">
    <location>
        <begin position="276"/>
        <end position="296"/>
    </location>
</feature>
<feature type="transmembrane region" description="Helical" evidence="6">
    <location>
        <begin position="173"/>
        <end position="193"/>
    </location>
</feature>
<keyword evidence="2" id="KW-0813">Transport</keyword>
<keyword evidence="3 6" id="KW-0812">Transmembrane</keyword>
<dbReference type="EMBL" id="RCZH01000012">
    <property type="protein sequence ID" value="TPG37796.1"/>
    <property type="molecule type" value="Genomic_DNA"/>
</dbReference>
<keyword evidence="8" id="KW-1185">Reference proteome</keyword>
<dbReference type="InterPro" id="IPR011701">
    <property type="entry name" value="MFS"/>
</dbReference>
<dbReference type="PANTHER" id="PTHR42718">
    <property type="entry name" value="MAJOR FACILITATOR SUPERFAMILY MULTIDRUG TRANSPORTER MFSC"/>
    <property type="match status" value="1"/>
</dbReference>
<dbReference type="GO" id="GO:0022857">
    <property type="term" value="F:transmembrane transporter activity"/>
    <property type="evidence" value="ECO:0007669"/>
    <property type="project" value="InterPro"/>
</dbReference>